<evidence type="ECO:0000313" key="1">
    <source>
        <dbReference type="EMBL" id="NNG66429.1"/>
    </source>
</evidence>
<dbReference type="InterPro" id="IPR013321">
    <property type="entry name" value="Arc_rbn_hlx_hlx"/>
</dbReference>
<sequence length="59" mass="7074">MAEKNDKNLTIRINSQLWEEFKKTCYANGAVPSRVVKLLMEKYIEKNKESKDDFYETER</sequence>
<proteinExistence type="predicted"/>
<organism evidence="1 2">
    <name type="scientific">Caldanaerobacter subterraneus</name>
    <dbReference type="NCBI Taxonomy" id="911092"/>
    <lineage>
        <taxon>Bacteria</taxon>
        <taxon>Bacillati</taxon>
        <taxon>Bacillota</taxon>
        <taxon>Clostridia</taxon>
        <taxon>Thermoanaerobacterales</taxon>
        <taxon>Thermoanaerobacteraceae</taxon>
        <taxon>Caldanaerobacter</taxon>
    </lineage>
</organism>
<dbReference type="EMBL" id="JABEQB010000008">
    <property type="protein sequence ID" value="NNG66429.1"/>
    <property type="molecule type" value="Genomic_DNA"/>
</dbReference>
<dbReference type="Gene3D" id="1.10.1220.10">
    <property type="entry name" value="Met repressor-like"/>
    <property type="match status" value="1"/>
</dbReference>
<reference evidence="1 2" key="1">
    <citation type="submission" date="2020-04" db="EMBL/GenBank/DDBJ databases">
        <title>Draft genome sequence of Caldanaerobacter sunterraneus. strain 1523vc isolated from Griffin hot spring, Kamchatka, Russia.</title>
        <authorList>
            <person name="Toshchakov S.V."/>
            <person name="Podosokorskaya O.A."/>
            <person name="Kublanov I.V."/>
            <person name="Korzhenkov A."/>
            <person name="Patrushev M.V."/>
        </authorList>
    </citation>
    <scope>NUCLEOTIDE SEQUENCE [LARGE SCALE GENOMIC DNA]</scope>
    <source>
        <strain evidence="1 2">1523vc</strain>
    </source>
</reference>
<dbReference type="GO" id="GO:0006355">
    <property type="term" value="P:regulation of DNA-templated transcription"/>
    <property type="evidence" value="ECO:0007669"/>
    <property type="project" value="InterPro"/>
</dbReference>
<evidence type="ECO:0008006" key="3">
    <source>
        <dbReference type="Google" id="ProtNLM"/>
    </source>
</evidence>
<comment type="caution">
    <text evidence="1">The sequence shown here is derived from an EMBL/GenBank/DDBJ whole genome shotgun (WGS) entry which is preliminary data.</text>
</comment>
<dbReference type="RefSeq" id="WP_170270624.1">
    <property type="nucleotide sequence ID" value="NZ_JABEQB010000008.1"/>
</dbReference>
<protein>
    <recommendedName>
        <fullName evidence="3">CopG family transcriptional regulator</fullName>
    </recommendedName>
</protein>
<accession>A0A7Y2PJZ7</accession>
<evidence type="ECO:0000313" key="2">
    <source>
        <dbReference type="Proteomes" id="UP000529861"/>
    </source>
</evidence>
<name>A0A7Y2PJZ7_9THEO</name>
<dbReference type="AlphaFoldDB" id="A0A7Y2PJZ7"/>
<dbReference type="Proteomes" id="UP000529861">
    <property type="component" value="Unassembled WGS sequence"/>
</dbReference>
<gene>
    <name evidence="1" type="ORF">HKI81_04140</name>
</gene>